<dbReference type="EMBL" id="QRCM01000001">
    <property type="protein sequence ID" value="TXG92221.1"/>
    <property type="molecule type" value="Genomic_DNA"/>
</dbReference>
<dbReference type="Proteomes" id="UP000471120">
    <property type="component" value="Unassembled WGS sequence"/>
</dbReference>
<reference evidence="2 3" key="1">
    <citation type="submission" date="2018-07" db="EMBL/GenBank/DDBJ databases">
        <title>Genome sequence of Rhodococcus rhodnii ATCC 35071 from Rhodnius prolixus.</title>
        <authorList>
            <person name="Patel V."/>
            <person name="Vogel K.J."/>
        </authorList>
    </citation>
    <scope>NUCLEOTIDE SEQUENCE [LARGE SCALE GENOMIC DNA]</scope>
    <source>
        <strain evidence="2 3">ATCC 35071</strain>
    </source>
</reference>
<organism evidence="2 3">
    <name type="scientific">Rhodococcus rhodnii</name>
    <dbReference type="NCBI Taxonomy" id="38312"/>
    <lineage>
        <taxon>Bacteria</taxon>
        <taxon>Bacillati</taxon>
        <taxon>Actinomycetota</taxon>
        <taxon>Actinomycetes</taxon>
        <taxon>Mycobacteriales</taxon>
        <taxon>Nocardiaceae</taxon>
        <taxon>Rhodococcus</taxon>
    </lineage>
</organism>
<evidence type="ECO:0000313" key="3">
    <source>
        <dbReference type="Proteomes" id="UP000471120"/>
    </source>
</evidence>
<dbReference type="InterPro" id="IPR010982">
    <property type="entry name" value="Lambda_DNA-bd_dom_sf"/>
</dbReference>
<evidence type="ECO:0000313" key="2">
    <source>
        <dbReference type="EMBL" id="TXG92221.1"/>
    </source>
</evidence>
<evidence type="ECO:0000259" key="1">
    <source>
        <dbReference type="PROSITE" id="PS50943"/>
    </source>
</evidence>
<comment type="caution">
    <text evidence="2">The sequence shown here is derived from an EMBL/GenBank/DDBJ whole genome shotgun (WGS) entry which is preliminary data.</text>
</comment>
<name>A0A6P2CKA1_9NOCA</name>
<feature type="domain" description="HTH cro/C1-type" evidence="1">
    <location>
        <begin position="221"/>
        <end position="275"/>
    </location>
</feature>
<dbReference type="SMART" id="SM00530">
    <property type="entry name" value="HTH_XRE"/>
    <property type="match status" value="1"/>
</dbReference>
<accession>A0A6P2CKA1</accession>
<dbReference type="GO" id="GO:0003677">
    <property type="term" value="F:DNA binding"/>
    <property type="evidence" value="ECO:0007669"/>
    <property type="project" value="InterPro"/>
</dbReference>
<gene>
    <name evidence="2" type="ORF">DW322_21220</name>
</gene>
<dbReference type="PROSITE" id="PS50943">
    <property type="entry name" value="HTH_CROC1"/>
    <property type="match status" value="1"/>
</dbReference>
<protein>
    <submittedName>
        <fullName evidence="2">XRE family transcriptional regulator</fullName>
    </submittedName>
</protein>
<proteinExistence type="predicted"/>
<dbReference type="Gene3D" id="1.10.260.40">
    <property type="entry name" value="lambda repressor-like DNA-binding domains"/>
    <property type="match status" value="1"/>
</dbReference>
<dbReference type="InterPro" id="IPR001387">
    <property type="entry name" value="Cro/C1-type_HTH"/>
</dbReference>
<sequence>MFFLKDVLLSTQISHRWLIHRWVVHRSKTTLMGVTCGFIHGSMFDRWLGLRRLGGWLLDDVRRSGAAPALVAGPLEAEVSGVAELAECRLDRCLALGAGRGQRCDGGAPAGPVRHELDEQAACAAGEATIANPGVRHDREVIGRQVVAPHDVGMLTQCSTPCQSDTGASRAGTRGAPLFLLRSGHVDTPSTVMSSCDVESRSDAASRAGGRVPEWDMSDRFRKSLKAAGMTSTEMAEYLGIARETVGRYMSGRANPPLVTQRLWAHRTGVPLEWLQTGEEPAGEQ</sequence>
<dbReference type="Pfam" id="PF01381">
    <property type="entry name" value="HTH_3"/>
    <property type="match status" value="1"/>
</dbReference>
<dbReference type="SUPFAM" id="SSF47413">
    <property type="entry name" value="lambda repressor-like DNA-binding domains"/>
    <property type="match status" value="1"/>
</dbReference>
<dbReference type="AlphaFoldDB" id="A0A6P2CKA1"/>
<dbReference type="CDD" id="cd00093">
    <property type="entry name" value="HTH_XRE"/>
    <property type="match status" value="1"/>
</dbReference>